<name>A0A6J5L3Q3_9CAUD</name>
<protein>
    <submittedName>
        <fullName evidence="2">Uncharacterized protein</fullName>
    </submittedName>
</protein>
<accession>A0A6J5L3Q3</accession>
<keyword evidence="1" id="KW-0812">Transmembrane</keyword>
<evidence type="ECO:0000256" key="1">
    <source>
        <dbReference type="SAM" id="Phobius"/>
    </source>
</evidence>
<reference evidence="2" key="1">
    <citation type="submission" date="2020-04" db="EMBL/GenBank/DDBJ databases">
        <authorList>
            <person name="Chiriac C."/>
            <person name="Salcher M."/>
            <person name="Ghai R."/>
            <person name="Kavagutti S V."/>
        </authorList>
    </citation>
    <scope>NUCLEOTIDE SEQUENCE</scope>
</reference>
<gene>
    <name evidence="2" type="ORF">UFOVP106_23</name>
</gene>
<feature type="transmembrane region" description="Helical" evidence="1">
    <location>
        <begin position="20"/>
        <end position="37"/>
    </location>
</feature>
<keyword evidence="1" id="KW-0472">Membrane</keyword>
<evidence type="ECO:0000313" key="2">
    <source>
        <dbReference type="EMBL" id="CAB4127956.1"/>
    </source>
</evidence>
<organism evidence="2">
    <name type="scientific">uncultured Caudovirales phage</name>
    <dbReference type="NCBI Taxonomy" id="2100421"/>
    <lineage>
        <taxon>Viruses</taxon>
        <taxon>Duplodnaviria</taxon>
        <taxon>Heunggongvirae</taxon>
        <taxon>Uroviricota</taxon>
        <taxon>Caudoviricetes</taxon>
        <taxon>Peduoviridae</taxon>
        <taxon>Maltschvirus</taxon>
        <taxon>Maltschvirus maltsch</taxon>
    </lineage>
</organism>
<dbReference type="EMBL" id="LR796225">
    <property type="protein sequence ID" value="CAB4127956.1"/>
    <property type="molecule type" value="Genomic_DNA"/>
</dbReference>
<sequence>MEYGACIEKPIPKMFTKLEFFAYTLAIIVILLDMFVWRP</sequence>
<keyword evidence="1" id="KW-1133">Transmembrane helix</keyword>
<proteinExistence type="predicted"/>